<sequence length="215" mass="24663">MISYREEKTALFIDGSNLYAAARALGFDIDYKKLLGYFSQKGRLLRAFYYTALVEDAEYSPIRPLIDWLDYNGYTMVTKPTKEFTDSSGRRKVKGNMDIELAIDVMEMAEHVDHIVLFSGDGDFRRLVEAVQRKGVRVSVVSTVRSSPPMVADELRRQADSFIELMDIEGEIARQHQGPRRDDRQERFAGPDDFDDEDGEDEAEVIFQDRTGGRR</sequence>
<evidence type="ECO:0000259" key="2">
    <source>
        <dbReference type="Pfam" id="PF01936"/>
    </source>
</evidence>
<feature type="compositionally biased region" description="Basic and acidic residues" evidence="1">
    <location>
        <begin position="174"/>
        <end position="190"/>
    </location>
</feature>
<evidence type="ECO:0000313" key="4">
    <source>
        <dbReference type="Proteomes" id="UP000277424"/>
    </source>
</evidence>
<dbReference type="PANTHER" id="PTHR35458">
    <property type="entry name" value="SLR0755 PROTEIN"/>
    <property type="match status" value="1"/>
</dbReference>
<dbReference type="InterPro" id="IPR047140">
    <property type="entry name" value="LabA"/>
</dbReference>
<feature type="region of interest" description="Disordered" evidence="1">
    <location>
        <begin position="174"/>
        <end position="215"/>
    </location>
</feature>
<accession>A0A420WPK1</accession>
<protein>
    <submittedName>
        <fullName evidence="3">Uncharacterized LabA/DUF88 family protein</fullName>
    </submittedName>
</protein>
<reference evidence="3 4" key="1">
    <citation type="submission" date="2018-10" db="EMBL/GenBank/DDBJ databases">
        <title>Comparative analysis of microorganisms from saline springs in Andes Mountain Range, Colombia.</title>
        <authorList>
            <person name="Rubin E."/>
        </authorList>
    </citation>
    <scope>NUCLEOTIDE SEQUENCE [LARGE SCALE GENOMIC DNA]</scope>
    <source>
        <strain evidence="3 4">USBA 36</strain>
    </source>
</reference>
<proteinExistence type="predicted"/>
<comment type="caution">
    <text evidence="3">The sequence shown here is derived from an EMBL/GenBank/DDBJ whole genome shotgun (WGS) entry which is preliminary data.</text>
</comment>
<name>A0A420WPK1_9PROT</name>
<dbReference type="CDD" id="cd10911">
    <property type="entry name" value="PIN_LabA"/>
    <property type="match status" value="1"/>
</dbReference>
<gene>
    <name evidence="3" type="ORF">BCL74_0680</name>
</gene>
<dbReference type="RefSeq" id="WP_008944763.1">
    <property type="nucleotide sequence ID" value="NZ_RBIG01000001.1"/>
</dbReference>
<dbReference type="PANTHER" id="PTHR35458:SF2">
    <property type="entry name" value="SLR0755 PROTEIN"/>
    <property type="match status" value="1"/>
</dbReference>
<evidence type="ECO:0000313" key="3">
    <source>
        <dbReference type="EMBL" id="RKQ72910.1"/>
    </source>
</evidence>
<dbReference type="GO" id="GO:0004540">
    <property type="term" value="F:RNA nuclease activity"/>
    <property type="evidence" value="ECO:0007669"/>
    <property type="project" value="InterPro"/>
</dbReference>
<evidence type="ECO:0000256" key="1">
    <source>
        <dbReference type="SAM" id="MobiDB-lite"/>
    </source>
</evidence>
<dbReference type="EMBL" id="RBIG01000001">
    <property type="protein sequence ID" value="RKQ72910.1"/>
    <property type="molecule type" value="Genomic_DNA"/>
</dbReference>
<dbReference type="Proteomes" id="UP000277424">
    <property type="component" value="Unassembled WGS sequence"/>
</dbReference>
<dbReference type="Pfam" id="PF01936">
    <property type="entry name" value="NYN"/>
    <property type="match status" value="1"/>
</dbReference>
<dbReference type="InterPro" id="IPR021139">
    <property type="entry name" value="NYN"/>
</dbReference>
<dbReference type="AlphaFoldDB" id="A0A420WPK1"/>
<dbReference type="OrthoDB" id="9794137at2"/>
<feature type="compositionally biased region" description="Acidic residues" evidence="1">
    <location>
        <begin position="192"/>
        <end position="204"/>
    </location>
</feature>
<feature type="domain" description="NYN" evidence="2">
    <location>
        <begin position="8"/>
        <end position="165"/>
    </location>
</feature>
<organism evidence="3 4">
    <name type="scientific">Oceanibaculum indicum</name>
    <dbReference type="NCBI Taxonomy" id="526216"/>
    <lineage>
        <taxon>Bacteria</taxon>
        <taxon>Pseudomonadati</taxon>
        <taxon>Pseudomonadota</taxon>
        <taxon>Alphaproteobacteria</taxon>
        <taxon>Rhodospirillales</taxon>
        <taxon>Oceanibaculaceae</taxon>
        <taxon>Oceanibaculum</taxon>
    </lineage>
</organism>
<dbReference type="Gene3D" id="3.40.50.1010">
    <property type="entry name" value="5'-nuclease"/>
    <property type="match status" value="1"/>
</dbReference>